<evidence type="ECO:0000256" key="1">
    <source>
        <dbReference type="SAM" id="Phobius"/>
    </source>
</evidence>
<feature type="transmembrane region" description="Helical" evidence="1">
    <location>
        <begin position="35"/>
        <end position="53"/>
    </location>
</feature>
<organism evidence="2 3">
    <name type="scientific">Scyliorhinus torazame</name>
    <name type="common">Cloudy catshark</name>
    <name type="synonym">Catulus torazame</name>
    <dbReference type="NCBI Taxonomy" id="75743"/>
    <lineage>
        <taxon>Eukaryota</taxon>
        <taxon>Metazoa</taxon>
        <taxon>Chordata</taxon>
        <taxon>Craniata</taxon>
        <taxon>Vertebrata</taxon>
        <taxon>Chondrichthyes</taxon>
        <taxon>Elasmobranchii</taxon>
        <taxon>Galeomorphii</taxon>
        <taxon>Galeoidea</taxon>
        <taxon>Carcharhiniformes</taxon>
        <taxon>Scyliorhinidae</taxon>
        <taxon>Scyliorhinus</taxon>
    </lineage>
</organism>
<keyword evidence="1" id="KW-0812">Transmembrane</keyword>
<dbReference type="OMA" id="HIACLLM"/>
<evidence type="ECO:0000313" key="2">
    <source>
        <dbReference type="EMBL" id="GCB79041.1"/>
    </source>
</evidence>
<name>A0A401Q0X4_SCYTO</name>
<dbReference type="EMBL" id="BFAA01017215">
    <property type="protein sequence ID" value="GCB79041.1"/>
    <property type="molecule type" value="Genomic_DNA"/>
</dbReference>
<keyword evidence="3" id="KW-1185">Reference proteome</keyword>
<dbReference type="OrthoDB" id="9947971at2759"/>
<comment type="caution">
    <text evidence="2">The sequence shown here is derived from an EMBL/GenBank/DDBJ whole genome shotgun (WGS) entry which is preliminary data.</text>
</comment>
<protein>
    <submittedName>
        <fullName evidence="2">Uncharacterized protein</fullName>
    </submittedName>
</protein>
<keyword evidence="1" id="KW-1133">Transmembrane helix</keyword>
<gene>
    <name evidence="2" type="ORF">scyTo_0020741</name>
</gene>
<sequence>MIAFLHKNMFAALDIECSLDFSGISCRRNNTTQKILIGVGVALSVVVVVGVLSCCCCGCCRSSQQQPTVVTAVTCAQQMPVYPPGRGYQPVPLQLSPAQLAMPTAPYSNHYPAAYPNYCQPPTYQEAASMGQPQYYPATQPYYNLGANTVDNPAFVDPQI</sequence>
<dbReference type="AlphaFoldDB" id="A0A401Q0X4"/>
<accession>A0A401Q0X4</accession>
<keyword evidence="1" id="KW-0472">Membrane</keyword>
<reference evidence="2 3" key="1">
    <citation type="journal article" date="2018" name="Nat. Ecol. Evol.">
        <title>Shark genomes provide insights into elasmobranch evolution and the origin of vertebrates.</title>
        <authorList>
            <person name="Hara Y"/>
            <person name="Yamaguchi K"/>
            <person name="Onimaru K"/>
            <person name="Kadota M"/>
            <person name="Koyanagi M"/>
            <person name="Keeley SD"/>
            <person name="Tatsumi K"/>
            <person name="Tanaka K"/>
            <person name="Motone F"/>
            <person name="Kageyama Y"/>
            <person name="Nozu R"/>
            <person name="Adachi N"/>
            <person name="Nishimura O"/>
            <person name="Nakagawa R"/>
            <person name="Tanegashima C"/>
            <person name="Kiyatake I"/>
            <person name="Matsumoto R"/>
            <person name="Murakumo K"/>
            <person name="Nishida K"/>
            <person name="Terakita A"/>
            <person name="Kuratani S"/>
            <person name="Sato K"/>
            <person name="Hyodo S Kuraku.S."/>
        </authorList>
    </citation>
    <scope>NUCLEOTIDE SEQUENCE [LARGE SCALE GENOMIC DNA]</scope>
</reference>
<dbReference type="Proteomes" id="UP000288216">
    <property type="component" value="Unassembled WGS sequence"/>
</dbReference>
<proteinExistence type="predicted"/>
<evidence type="ECO:0000313" key="3">
    <source>
        <dbReference type="Proteomes" id="UP000288216"/>
    </source>
</evidence>